<dbReference type="PRINTS" id="PR01415">
    <property type="entry name" value="ANKYRIN"/>
</dbReference>
<dbReference type="Pfam" id="PF12796">
    <property type="entry name" value="Ank_2"/>
    <property type="match status" value="4"/>
</dbReference>
<name>A0A6A4Z902_APHAT</name>
<feature type="repeat" description="ANK" evidence="3">
    <location>
        <begin position="702"/>
        <end position="735"/>
    </location>
</feature>
<feature type="repeat" description="ANK" evidence="3">
    <location>
        <begin position="569"/>
        <end position="601"/>
    </location>
</feature>
<dbReference type="InterPro" id="IPR019734">
    <property type="entry name" value="TPR_rpt"/>
</dbReference>
<keyword evidence="1" id="KW-0677">Repeat</keyword>
<dbReference type="PANTHER" id="PTHR24171">
    <property type="entry name" value="ANKYRIN REPEAT DOMAIN-CONTAINING PROTEIN 39-RELATED"/>
    <property type="match status" value="1"/>
</dbReference>
<feature type="non-terminal residue" evidence="6">
    <location>
        <position position="1"/>
    </location>
</feature>
<feature type="compositionally biased region" description="Polar residues" evidence="5">
    <location>
        <begin position="974"/>
        <end position="984"/>
    </location>
</feature>
<evidence type="ECO:0000256" key="3">
    <source>
        <dbReference type="PROSITE-ProRule" id="PRU00023"/>
    </source>
</evidence>
<protein>
    <submittedName>
        <fullName evidence="6">Uncharacterized protein</fullName>
    </submittedName>
</protein>
<evidence type="ECO:0000313" key="6">
    <source>
        <dbReference type="EMBL" id="KAF0707261.1"/>
    </source>
</evidence>
<reference evidence="6 7" key="1">
    <citation type="submission" date="2019-06" db="EMBL/GenBank/DDBJ databases">
        <title>Genomics analysis of Aphanomyces spp. identifies a new class of oomycete effector associated with host adaptation.</title>
        <authorList>
            <person name="Gaulin E."/>
        </authorList>
    </citation>
    <scope>NUCLEOTIDE SEQUENCE [LARGE SCALE GENOMIC DNA]</scope>
    <source>
        <strain evidence="6 7">E</strain>
    </source>
</reference>
<comment type="caution">
    <text evidence="6">The sequence shown here is derived from an EMBL/GenBank/DDBJ whole genome shotgun (WGS) entry which is preliminary data.</text>
</comment>
<dbReference type="VEuPathDB" id="FungiDB:H257_05652"/>
<dbReference type="SUPFAM" id="SSF48403">
    <property type="entry name" value="Ankyrin repeat"/>
    <property type="match status" value="2"/>
</dbReference>
<keyword evidence="4" id="KW-0802">TPR repeat</keyword>
<feature type="repeat" description="ANK" evidence="3">
    <location>
        <begin position="1"/>
        <end position="33"/>
    </location>
</feature>
<dbReference type="Gene3D" id="1.25.40.10">
    <property type="entry name" value="Tetratricopeptide repeat domain"/>
    <property type="match status" value="2"/>
</dbReference>
<dbReference type="PROSITE" id="PS50297">
    <property type="entry name" value="ANK_REP_REGION"/>
    <property type="match status" value="12"/>
</dbReference>
<dbReference type="VEuPathDB" id="FungiDB:H257_05651"/>
<feature type="repeat" description="ANK" evidence="3">
    <location>
        <begin position="157"/>
        <end position="189"/>
    </location>
</feature>
<feature type="repeat" description="ANK" evidence="3">
    <location>
        <begin position="535"/>
        <end position="567"/>
    </location>
</feature>
<feature type="repeat" description="ANK" evidence="3">
    <location>
        <begin position="669"/>
        <end position="701"/>
    </location>
</feature>
<dbReference type="VEuPathDB" id="FungiDB:H257_05650"/>
<evidence type="ECO:0000256" key="1">
    <source>
        <dbReference type="ARBA" id="ARBA00022737"/>
    </source>
</evidence>
<evidence type="ECO:0000313" key="7">
    <source>
        <dbReference type="Proteomes" id="UP000469452"/>
    </source>
</evidence>
<dbReference type="Gene3D" id="1.25.40.20">
    <property type="entry name" value="Ankyrin repeat-containing domain"/>
    <property type="match status" value="5"/>
</dbReference>
<sequence length="1062" mass="115639">EGWTPLHFAALKGHLAIVKELAVQGANIHATTNDGQTSIYIASIEGHLEVVKEFVSRGVDIHTADKLGWTPLHCASTKGDLKVVKELAINGADIHATARNGFTPLHVASCQGHLDVVQWLIHAGIDTKRICKDGHTASTVAGGTSKAAIVAALDKHVGWTELHSAAFRGYLEDVKTLVTNGADIHASGDTCLQDGNTPLHIASKEGHLNIVQWLLVEGADTTRTTKDGHTARDSAQRKSILIAYSEHEAKLTDRGIASFCAGVYESAVADANQAVASTERKDISAFAWLGEAFLRRDQYDFALAAFQEGLQVNPEDVDCMVGINDTNDCVDVTKAFGVPDMWAVLAKDPFTRDLLRAPKFKALIQTVRDKPSQYLQHKAELANVLAILETHRQSTRPLTPVPIFPPLSLSLKAASNHLVHGSAAEVAGEAFRDPKRSHLQGTLQVQPEQFDMGNQLVPSQRPWGPLLWWRNFDNRLDQQLWNAAKSGNLQKVQRCIRQGANLKWKDPEYGDSSLTWKQETILWMAGADLDVMNAGGYTALHVASERGHLDIVKALLDQGADLHATTTTTGYSPLHLALENKHLEVAKALLGQGADLHVTTTDDGQTPLHFASKNGQWELVKEMVALGANINATDKHGKTPLRNASERQYSNVVKELVLLGANIRAIDENGWTILHQASYSGHLDIVIELAGHGADINETDKLGRTPLHLASGSLKGEDVVQWLLGAGADVTSKAKDGRTARDVAMKMRYWRTLKVFSQHEQAMLIDRAISSFCSGAYELAFKDANQAMSSSGKKNVSPFAGLGEAFLHRDQYCVALAAFEKGLETNPDDVDCMVGIHDTNESVNVASAFGVPDIWAVLAKDPHTLNLLRAKSFKALIQAVRDHPSQYRRYREVLVNVLAILQKHRQSIGPPTAAPIQPTIPSQPKAVTSKPVVPIFAAKVADEAIRLALVNSSTFIKGGRSARVIVGADEKGRAQSNRADQTVNGREPPRGGQTPSEVHIMTAKADSTVFVKLISFRGMQLNKLIGNGTTYLHITIVDGLFPEMIRVLVHQQTAWAASWCRT</sequence>
<proteinExistence type="predicted"/>
<dbReference type="InterPro" id="IPR036770">
    <property type="entry name" value="Ankyrin_rpt-contain_sf"/>
</dbReference>
<feature type="repeat" description="ANK" evidence="3">
    <location>
        <begin position="194"/>
        <end position="226"/>
    </location>
</feature>
<dbReference type="Proteomes" id="UP000469452">
    <property type="component" value="Unassembled WGS sequence"/>
</dbReference>
<dbReference type="PROSITE" id="PS50088">
    <property type="entry name" value="ANK_REPEAT"/>
    <property type="match status" value="12"/>
</dbReference>
<accession>A0A6A4Z902</accession>
<feature type="repeat" description="ANK" evidence="3">
    <location>
        <begin position="34"/>
        <end position="66"/>
    </location>
</feature>
<evidence type="ECO:0000256" key="5">
    <source>
        <dbReference type="SAM" id="MobiDB-lite"/>
    </source>
</evidence>
<organism evidence="6 7">
    <name type="scientific">Aphanomyces astaci</name>
    <name type="common">Crayfish plague agent</name>
    <dbReference type="NCBI Taxonomy" id="112090"/>
    <lineage>
        <taxon>Eukaryota</taxon>
        <taxon>Sar</taxon>
        <taxon>Stramenopiles</taxon>
        <taxon>Oomycota</taxon>
        <taxon>Saprolegniomycetes</taxon>
        <taxon>Saprolegniales</taxon>
        <taxon>Verrucalvaceae</taxon>
        <taxon>Aphanomyces</taxon>
    </lineage>
</organism>
<evidence type="ECO:0000256" key="2">
    <source>
        <dbReference type="ARBA" id="ARBA00023043"/>
    </source>
</evidence>
<dbReference type="SUPFAM" id="SSF48452">
    <property type="entry name" value="TPR-like"/>
    <property type="match status" value="1"/>
</dbReference>
<dbReference type="Gene3D" id="1.10.260.100">
    <property type="match status" value="1"/>
</dbReference>
<dbReference type="InterPro" id="IPR002110">
    <property type="entry name" value="Ankyrin_rpt"/>
</dbReference>
<gene>
    <name evidence="6" type="ORF">AaE_013694</name>
</gene>
<dbReference type="PANTHER" id="PTHR24171:SF9">
    <property type="entry name" value="ANKYRIN REPEAT DOMAIN-CONTAINING PROTEIN 39"/>
    <property type="match status" value="1"/>
</dbReference>
<dbReference type="VEuPathDB" id="FungiDB:H257_00604"/>
<feature type="repeat" description="TPR" evidence="4">
    <location>
        <begin position="283"/>
        <end position="316"/>
    </location>
</feature>
<dbReference type="SMART" id="SM00028">
    <property type="entry name" value="TPR"/>
    <property type="match status" value="2"/>
</dbReference>
<feature type="repeat" description="TPR" evidence="4">
    <location>
        <begin position="796"/>
        <end position="829"/>
    </location>
</feature>
<keyword evidence="2 3" id="KW-0040">ANK repeat</keyword>
<feature type="repeat" description="ANK" evidence="3">
    <location>
        <begin position="603"/>
        <end position="635"/>
    </location>
</feature>
<dbReference type="PROSITE" id="PS50005">
    <property type="entry name" value="TPR"/>
    <property type="match status" value="2"/>
</dbReference>
<feature type="repeat" description="ANK" evidence="3">
    <location>
        <begin position="100"/>
        <end position="132"/>
    </location>
</feature>
<dbReference type="AlphaFoldDB" id="A0A6A4Z902"/>
<dbReference type="EMBL" id="VJMI01019477">
    <property type="protein sequence ID" value="KAF0707261.1"/>
    <property type="molecule type" value="Genomic_DNA"/>
</dbReference>
<feature type="repeat" description="ANK" evidence="3">
    <location>
        <begin position="67"/>
        <end position="99"/>
    </location>
</feature>
<feature type="repeat" description="ANK" evidence="3">
    <location>
        <begin position="636"/>
        <end position="668"/>
    </location>
</feature>
<dbReference type="SMART" id="SM00248">
    <property type="entry name" value="ANK"/>
    <property type="match status" value="14"/>
</dbReference>
<evidence type="ECO:0000256" key="4">
    <source>
        <dbReference type="PROSITE-ProRule" id="PRU00339"/>
    </source>
</evidence>
<feature type="region of interest" description="Disordered" evidence="5">
    <location>
        <begin position="969"/>
        <end position="996"/>
    </location>
</feature>
<dbReference type="Pfam" id="PF00023">
    <property type="entry name" value="Ank"/>
    <property type="match status" value="2"/>
</dbReference>
<dbReference type="InterPro" id="IPR011990">
    <property type="entry name" value="TPR-like_helical_dom_sf"/>
</dbReference>